<dbReference type="InterPro" id="IPR036465">
    <property type="entry name" value="vWFA_dom_sf"/>
</dbReference>
<dbReference type="EMBL" id="PKLL01000028">
    <property type="protein sequence ID" value="RZE16103.1"/>
    <property type="molecule type" value="Genomic_DNA"/>
</dbReference>
<organism evidence="1 2">
    <name type="scientific">Streptomyces albidoflavus</name>
    <dbReference type="NCBI Taxonomy" id="1886"/>
    <lineage>
        <taxon>Bacteria</taxon>
        <taxon>Bacillati</taxon>
        <taxon>Actinomycetota</taxon>
        <taxon>Actinomycetes</taxon>
        <taxon>Kitasatosporales</taxon>
        <taxon>Streptomycetaceae</taxon>
        <taxon>Streptomyces</taxon>
        <taxon>Streptomyces albidoflavus group</taxon>
    </lineage>
</organism>
<evidence type="ECO:0000313" key="1">
    <source>
        <dbReference type="EMBL" id="RZE16103.1"/>
    </source>
</evidence>
<evidence type="ECO:0000313" key="2">
    <source>
        <dbReference type="Proteomes" id="UP000292693"/>
    </source>
</evidence>
<dbReference type="InterPro" id="IPR002035">
    <property type="entry name" value="VWF_A"/>
</dbReference>
<sequence>MKPHTRPPRGTTAPRRRAAVAAVLLAATAVLTAPAAAAEGPSREEIYRELGVADQPVDYAVLVDTSGSMRTKGRYDTVRSTLRGFLGGLSRSDHVALITFDDRPEARYVGSAGDPGKIVGRLPKSPDPDGGTDIGAALDLALRELERSDAASVASVVMLTDGRHEPPRSTAYPKASGAPWDALHRRAEAVGTRAGLAGYALPLGSGASGAGQLGKVVRDTVVLRPGSIQDLGAYLRRAGDSTRARSAARLLAEDRGKGVTASWRPGGTRDLTTGSAEAAVTFRSAAAHTPLTVTGTRLTTDGVPLRVSGVPDRLTLAPGESRTYTVRLAGGVGGDGLPFRRTEEGAAALRVSGKVASPWQRALAPDVELRTPGTVAARGRPLTARAETGSVLFLPALLLGVAAALALGWLRWRSVHRPSLSGGLGIAPVFAADTPGWIALSGRRVAFQQPAGGRGTVHGRRRRTPEGPRVDLLIHYAREGAGGRPDRVICAPGAKAVVGGLAFTHRPDGPPADGHAPEGSG</sequence>
<reference evidence="1 2" key="1">
    <citation type="submission" date="2017-12" db="EMBL/GenBank/DDBJ databases">
        <title>Population genomics insights into the ecological differentiation and adaptive evolution in streptomycetes.</title>
        <authorList>
            <person name="Li Y."/>
            <person name="Huang Y."/>
        </authorList>
    </citation>
    <scope>NUCLEOTIDE SEQUENCE [LARGE SCALE GENOMIC DNA]</scope>
    <source>
        <strain evidence="1 2">NBRC 100770</strain>
    </source>
</reference>
<dbReference type="RefSeq" id="WP_061405362.1">
    <property type="nucleotide sequence ID" value="NZ_CP014485.1"/>
</dbReference>
<dbReference type="PROSITE" id="PS50234">
    <property type="entry name" value="VWFA"/>
    <property type="match status" value="1"/>
</dbReference>
<name>A0A126YC09_9ACTN</name>
<comment type="caution">
    <text evidence="1">The sequence shown here is derived from an EMBL/GenBank/DDBJ whole genome shotgun (WGS) entry which is preliminary data.</text>
</comment>
<proteinExistence type="predicted"/>
<dbReference type="Pfam" id="PF13519">
    <property type="entry name" value="VWA_2"/>
    <property type="match status" value="1"/>
</dbReference>
<dbReference type="SMART" id="SM00327">
    <property type="entry name" value="VWA"/>
    <property type="match status" value="1"/>
</dbReference>
<accession>A0A126YC09</accession>
<dbReference type="Gene3D" id="3.40.50.410">
    <property type="entry name" value="von Willebrand factor, type A domain"/>
    <property type="match status" value="1"/>
</dbReference>
<gene>
    <name evidence="1" type="ORF">C0Q92_29560</name>
</gene>
<protein>
    <submittedName>
        <fullName evidence="1">VWA domain-containing protein</fullName>
    </submittedName>
</protein>
<dbReference type="CDD" id="cd00198">
    <property type="entry name" value="vWFA"/>
    <property type="match status" value="1"/>
</dbReference>
<dbReference type="SUPFAM" id="SSF53300">
    <property type="entry name" value="vWA-like"/>
    <property type="match status" value="1"/>
</dbReference>
<dbReference type="AlphaFoldDB" id="A0A126YC09"/>
<dbReference type="PROSITE" id="PS51318">
    <property type="entry name" value="TAT"/>
    <property type="match status" value="1"/>
</dbReference>
<dbReference type="Proteomes" id="UP000292693">
    <property type="component" value="Unassembled WGS sequence"/>
</dbReference>
<dbReference type="InterPro" id="IPR006311">
    <property type="entry name" value="TAT_signal"/>
</dbReference>